<dbReference type="Proteomes" id="UP001501509">
    <property type="component" value="Unassembled WGS sequence"/>
</dbReference>
<dbReference type="InterPro" id="IPR001279">
    <property type="entry name" value="Metallo-B-lactamas"/>
</dbReference>
<dbReference type="RefSeq" id="WP_344546620.1">
    <property type="nucleotide sequence ID" value="NZ_BAAATD010000011.1"/>
</dbReference>
<dbReference type="PANTHER" id="PTHR43546:SF3">
    <property type="entry name" value="UPF0173 METAL-DEPENDENT HYDROLASE MJ1163"/>
    <property type="match status" value="1"/>
</dbReference>
<evidence type="ECO:0000313" key="3">
    <source>
        <dbReference type="Proteomes" id="UP001501509"/>
    </source>
</evidence>
<dbReference type="EMBL" id="BAAATD010000011">
    <property type="protein sequence ID" value="GAA2622638.1"/>
    <property type="molecule type" value="Genomic_DNA"/>
</dbReference>
<proteinExistence type="predicted"/>
<protein>
    <submittedName>
        <fullName evidence="2">MBL fold metallo-hydrolase</fullName>
    </submittedName>
</protein>
<name>A0ABN3QC96_9ACTN</name>
<evidence type="ECO:0000313" key="2">
    <source>
        <dbReference type="EMBL" id="GAA2622638.1"/>
    </source>
</evidence>
<gene>
    <name evidence="2" type="ORF">GCM10010411_68370</name>
</gene>
<dbReference type="InterPro" id="IPR050114">
    <property type="entry name" value="UPF0173_UPF0282_UlaG_hydrolase"/>
</dbReference>
<dbReference type="Pfam" id="PF13483">
    <property type="entry name" value="Lactamase_B_3"/>
    <property type="match status" value="1"/>
</dbReference>
<dbReference type="PANTHER" id="PTHR43546">
    <property type="entry name" value="UPF0173 METAL-DEPENDENT HYDROLASE MJ1163-RELATED"/>
    <property type="match status" value="1"/>
</dbReference>
<reference evidence="2 3" key="1">
    <citation type="journal article" date="2019" name="Int. J. Syst. Evol. Microbiol.">
        <title>The Global Catalogue of Microorganisms (GCM) 10K type strain sequencing project: providing services to taxonomists for standard genome sequencing and annotation.</title>
        <authorList>
            <consortium name="The Broad Institute Genomics Platform"/>
            <consortium name="The Broad Institute Genome Sequencing Center for Infectious Disease"/>
            <person name="Wu L."/>
            <person name="Ma J."/>
        </authorList>
    </citation>
    <scope>NUCLEOTIDE SEQUENCE [LARGE SCALE GENOMIC DNA]</scope>
    <source>
        <strain evidence="2 3">JCM 6833</strain>
    </source>
</reference>
<dbReference type="SMART" id="SM00849">
    <property type="entry name" value="Lactamase_B"/>
    <property type="match status" value="1"/>
</dbReference>
<accession>A0ABN3QC96</accession>
<feature type="domain" description="Metallo-beta-lactamase" evidence="1">
    <location>
        <begin position="7"/>
        <end position="174"/>
    </location>
</feature>
<dbReference type="Gene3D" id="3.60.15.10">
    <property type="entry name" value="Ribonuclease Z/Hydroxyacylglutathione hydrolase-like"/>
    <property type="match status" value="1"/>
</dbReference>
<dbReference type="InterPro" id="IPR036866">
    <property type="entry name" value="RibonucZ/Hydroxyglut_hydro"/>
</dbReference>
<comment type="caution">
    <text evidence="2">The sequence shown here is derived from an EMBL/GenBank/DDBJ whole genome shotgun (WGS) entry which is preliminary data.</text>
</comment>
<keyword evidence="3" id="KW-1185">Reference proteome</keyword>
<sequence>MRLTKFGHSCVRLEKDDRTLVIDPGAFSESTSLTGADAVLITHEHFDHFNPDALRKAMADDPMLEVWTSRVVAENLADLGSRVHQVGHGDAVTAAGFEIHVYGEDHEILHPDIPPIPNVGFLVDGEVFHPGDALTVPSEPVPTLCLPGNAPWMKVPELYEYARAVHPERAFVIHDGLLNDNGLMVMQTHVGNAAKEAGKDFRRLTPGDSVELGAGPVAE</sequence>
<organism evidence="2 3">
    <name type="scientific">Actinomadura fulvescens</name>
    <dbReference type="NCBI Taxonomy" id="46160"/>
    <lineage>
        <taxon>Bacteria</taxon>
        <taxon>Bacillati</taxon>
        <taxon>Actinomycetota</taxon>
        <taxon>Actinomycetes</taxon>
        <taxon>Streptosporangiales</taxon>
        <taxon>Thermomonosporaceae</taxon>
        <taxon>Actinomadura</taxon>
    </lineage>
</organism>
<evidence type="ECO:0000259" key="1">
    <source>
        <dbReference type="SMART" id="SM00849"/>
    </source>
</evidence>
<dbReference type="SUPFAM" id="SSF56281">
    <property type="entry name" value="Metallo-hydrolase/oxidoreductase"/>
    <property type="match status" value="1"/>
</dbReference>